<reference evidence="1" key="1">
    <citation type="submission" date="2014-11" db="EMBL/GenBank/DDBJ databases">
        <authorList>
            <person name="Amaro Gonzalez C."/>
        </authorList>
    </citation>
    <scope>NUCLEOTIDE SEQUENCE</scope>
</reference>
<dbReference type="EMBL" id="GBXM01001193">
    <property type="protein sequence ID" value="JAI07385.1"/>
    <property type="molecule type" value="Transcribed_RNA"/>
</dbReference>
<proteinExistence type="predicted"/>
<sequence>MKCLKNLNKNYIYKYLLLC</sequence>
<evidence type="ECO:0000313" key="1">
    <source>
        <dbReference type="EMBL" id="JAI07385.1"/>
    </source>
</evidence>
<dbReference type="AlphaFoldDB" id="A0A0E9XXL3"/>
<name>A0A0E9XXL3_ANGAN</name>
<organism evidence="1">
    <name type="scientific">Anguilla anguilla</name>
    <name type="common">European freshwater eel</name>
    <name type="synonym">Muraena anguilla</name>
    <dbReference type="NCBI Taxonomy" id="7936"/>
    <lineage>
        <taxon>Eukaryota</taxon>
        <taxon>Metazoa</taxon>
        <taxon>Chordata</taxon>
        <taxon>Craniata</taxon>
        <taxon>Vertebrata</taxon>
        <taxon>Euteleostomi</taxon>
        <taxon>Actinopterygii</taxon>
        <taxon>Neopterygii</taxon>
        <taxon>Teleostei</taxon>
        <taxon>Anguilliformes</taxon>
        <taxon>Anguillidae</taxon>
        <taxon>Anguilla</taxon>
    </lineage>
</organism>
<protein>
    <submittedName>
        <fullName evidence="1">Uncharacterized protein</fullName>
    </submittedName>
</protein>
<reference evidence="1" key="2">
    <citation type="journal article" date="2015" name="Fish Shellfish Immunol.">
        <title>Early steps in the European eel (Anguilla anguilla)-Vibrio vulnificus interaction in the gills: Role of the RtxA13 toxin.</title>
        <authorList>
            <person name="Callol A."/>
            <person name="Pajuelo D."/>
            <person name="Ebbesson L."/>
            <person name="Teles M."/>
            <person name="MacKenzie S."/>
            <person name="Amaro C."/>
        </authorList>
    </citation>
    <scope>NUCLEOTIDE SEQUENCE</scope>
</reference>
<accession>A0A0E9XXL3</accession>